<evidence type="ECO:0000313" key="2">
    <source>
        <dbReference type="EMBL" id="SLN26265.1"/>
    </source>
</evidence>
<sequence>MQKALIVWGGWEGHEPQACARIVEDILIGLGFEVRVEEGVQALGETDLSDLSLLVPIVTMGKMSREMGQTVSKAIASGVGLAGFHGGIGDSFRDCSEFQYIVGGQFVAHPGNVITYDVNITRPDDPVMQGISDFTYTSEQYYLHVDPAIEVLATTTFSGAHDPWTAGTVMPVAWKKRFGAGRVFYSALGHKAAEFDHPQMRRLFTQGAAWAAR</sequence>
<evidence type="ECO:0000313" key="3">
    <source>
        <dbReference type="Proteomes" id="UP000193862"/>
    </source>
</evidence>
<dbReference type="AlphaFoldDB" id="A0A1Y5RVV8"/>
<dbReference type="OrthoDB" id="9785923at2"/>
<keyword evidence="3" id="KW-1185">Reference proteome</keyword>
<name>A0A1Y5RVV8_9RHOB</name>
<dbReference type="PANTHER" id="PTHR40469">
    <property type="entry name" value="SECRETED GLYCOSYL HYDROLASE"/>
    <property type="match status" value="1"/>
</dbReference>
<reference evidence="2 3" key="1">
    <citation type="submission" date="2017-03" db="EMBL/GenBank/DDBJ databases">
        <authorList>
            <person name="Afonso C.L."/>
            <person name="Miller P.J."/>
            <person name="Scott M.A."/>
            <person name="Spackman E."/>
            <person name="Goraichik I."/>
            <person name="Dimitrov K.M."/>
            <person name="Suarez D.L."/>
            <person name="Swayne D.E."/>
        </authorList>
    </citation>
    <scope>NUCLEOTIDE SEQUENCE [LARGE SCALE GENOMIC DNA]</scope>
    <source>
        <strain evidence="2 3">CECT 8620</strain>
    </source>
</reference>
<dbReference type="Proteomes" id="UP000193862">
    <property type="component" value="Unassembled WGS sequence"/>
</dbReference>
<dbReference type="PANTHER" id="PTHR40469:SF2">
    <property type="entry name" value="GALACTOSE-BINDING DOMAIN-LIKE SUPERFAMILY PROTEIN"/>
    <property type="match status" value="1"/>
</dbReference>
<dbReference type="Gene3D" id="3.40.50.880">
    <property type="match status" value="1"/>
</dbReference>
<feature type="domain" description="ThuA-like" evidence="1">
    <location>
        <begin position="3"/>
        <end position="211"/>
    </location>
</feature>
<organism evidence="2 3">
    <name type="scientific">Aquimixticola soesokkakensis</name>
    <dbReference type="NCBI Taxonomy" id="1519096"/>
    <lineage>
        <taxon>Bacteria</taxon>
        <taxon>Pseudomonadati</taxon>
        <taxon>Pseudomonadota</taxon>
        <taxon>Alphaproteobacteria</taxon>
        <taxon>Rhodobacterales</taxon>
        <taxon>Paracoccaceae</taxon>
        <taxon>Aquimixticola</taxon>
    </lineage>
</organism>
<accession>A0A1Y5RVV8</accession>
<dbReference type="SUPFAM" id="SSF52317">
    <property type="entry name" value="Class I glutamine amidotransferase-like"/>
    <property type="match status" value="1"/>
</dbReference>
<dbReference type="RefSeq" id="WP_085835532.1">
    <property type="nucleotide sequence ID" value="NZ_FWFS01000002.1"/>
</dbReference>
<dbReference type="EMBL" id="FWFS01000002">
    <property type="protein sequence ID" value="SLN26265.1"/>
    <property type="molecule type" value="Genomic_DNA"/>
</dbReference>
<dbReference type="Pfam" id="PF06283">
    <property type="entry name" value="ThuA"/>
    <property type="match status" value="1"/>
</dbReference>
<protein>
    <submittedName>
        <fullName evidence="2">Trehalose utilization</fullName>
    </submittedName>
</protein>
<proteinExistence type="predicted"/>
<dbReference type="InterPro" id="IPR029010">
    <property type="entry name" value="ThuA-like"/>
</dbReference>
<dbReference type="InterPro" id="IPR029062">
    <property type="entry name" value="Class_I_gatase-like"/>
</dbReference>
<evidence type="ECO:0000259" key="1">
    <source>
        <dbReference type="Pfam" id="PF06283"/>
    </source>
</evidence>
<gene>
    <name evidence="2" type="ORF">AQS8620_00783</name>
</gene>